<reference evidence="2" key="1">
    <citation type="submission" date="2019-08" db="EMBL/GenBank/DDBJ databases">
        <authorList>
            <person name="Kucharzyk K."/>
            <person name="Murdoch R.W."/>
            <person name="Higgins S."/>
            <person name="Loffler F."/>
        </authorList>
    </citation>
    <scope>NUCLEOTIDE SEQUENCE</scope>
</reference>
<feature type="transmembrane region" description="Helical" evidence="1">
    <location>
        <begin position="5"/>
        <end position="22"/>
    </location>
</feature>
<keyword evidence="1" id="KW-1133">Transmembrane helix</keyword>
<accession>A0A645E5X2</accession>
<proteinExistence type="predicted"/>
<sequence>MITLIYRAIALLFLVFTAIDMYKEDVPSMKVNACMVMVPLLLRVLMIK</sequence>
<keyword evidence="1" id="KW-0472">Membrane</keyword>
<gene>
    <name evidence="2" type="ORF">SDC9_143943</name>
</gene>
<comment type="caution">
    <text evidence="2">The sequence shown here is derived from an EMBL/GenBank/DDBJ whole genome shotgun (WGS) entry which is preliminary data.</text>
</comment>
<dbReference type="EMBL" id="VSSQ01043123">
    <property type="protein sequence ID" value="MPM96778.1"/>
    <property type="molecule type" value="Genomic_DNA"/>
</dbReference>
<name>A0A645E5X2_9ZZZZ</name>
<protein>
    <submittedName>
        <fullName evidence="2">Uncharacterized protein</fullName>
    </submittedName>
</protein>
<evidence type="ECO:0000256" key="1">
    <source>
        <dbReference type="SAM" id="Phobius"/>
    </source>
</evidence>
<dbReference type="AlphaFoldDB" id="A0A645E5X2"/>
<evidence type="ECO:0000313" key="2">
    <source>
        <dbReference type="EMBL" id="MPM96778.1"/>
    </source>
</evidence>
<keyword evidence="1" id="KW-0812">Transmembrane</keyword>
<organism evidence="2">
    <name type="scientific">bioreactor metagenome</name>
    <dbReference type="NCBI Taxonomy" id="1076179"/>
    <lineage>
        <taxon>unclassified sequences</taxon>
        <taxon>metagenomes</taxon>
        <taxon>ecological metagenomes</taxon>
    </lineage>
</organism>